<feature type="transmembrane region" description="Helical" evidence="6">
    <location>
        <begin position="336"/>
        <end position="359"/>
    </location>
</feature>
<keyword evidence="9" id="KW-1185">Reference proteome</keyword>
<dbReference type="GO" id="GO:0022857">
    <property type="term" value="F:transmembrane transporter activity"/>
    <property type="evidence" value="ECO:0007669"/>
    <property type="project" value="InterPro"/>
</dbReference>
<dbReference type="AlphaFoldDB" id="A0A5R8QEW3"/>
<feature type="transmembrane region" description="Helical" evidence="6">
    <location>
        <begin position="214"/>
        <end position="236"/>
    </location>
</feature>
<evidence type="ECO:0000313" key="9">
    <source>
        <dbReference type="Proteomes" id="UP000306912"/>
    </source>
</evidence>
<dbReference type="InterPro" id="IPR036259">
    <property type="entry name" value="MFS_trans_sf"/>
</dbReference>
<feature type="domain" description="Major facilitator superfamily (MFS) profile" evidence="7">
    <location>
        <begin position="6"/>
        <end position="391"/>
    </location>
</feature>
<evidence type="ECO:0000256" key="4">
    <source>
        <dbReference type="ARBA" id="ARBA00022989"/>
    </source>
</evidence>
<dbReference type="InterPro" id="IPR020846">
    <property type="entry name" value="MFS_dom"/>
</dbReference>
<evidence type="ECO:0000256" key="5">
    <source>
        <dbReference type="ARBA" id="ARBA00023136"/>
    </source>
</evidence>
<sequence>MKKILQPLYVGLVIFLVALNLRPAITSVAPVLDMIQQSLGMSNTVASLLTAIPVLCMGIFAPIAGSKLLKRFKQEQLLLATVILLTAGTILRFFAFDTLFLLFTTVVIGIGIAVAGPLLSGMIKKYFPNRAALMVSVYSVGLAAGAAVASAFTLPIAEFFGGAWSVALGFWALLGGVAIASLLPLLRSNAVKPVSEAVALDEASGKSPWLSKEAWSIAIYFGLQSGLFYSLLAWFIPYLKSIGVDANTAGYIMTLFTTVQILGNFCFPLLVSVFKRKMLFLYISSALTVLGMLLLIILHLSVVAALLLAIGTGGLFSLGLLLPIEVTDNHHDANSYSAMALSVGYIIAGFLPFMLGMAIDFSGDTAVSMNFLSVFALLMFAAIFWIQHEAKKKEPKK</sequence>
<dbReference type="OrthoDB" id="9797740at2"/>
<evidence type="ECO:0000256" key="1">
    <source>
        <dbReference type="ARBA" id="ARBA00004651"/>
    </source>
</evidence>
<accession>A0A5R8QEW3</accession>
<reference evidence="8 9" key="1">
    <citation type="submission" date="2019-05" db="EMBL/GenBank/DDBJ databases">
        <title>Culicoidintestinum kansasii gen. nov., sp. nov. from the gastrointestinal tract of the biting midge, Culicoides sonorensis.</title>
        <authorList>
            <person name="Neupane S."/>
            <person name="Ghosh A."/>
            <person name="Gunther S."/>
            <person name="Martin K."/>
            <person name="Zurek L."/>
        </authorList>
    </citation>
    <scope>NUCLEOTIDE SEQUENCE [LARGE SCALE GENOMIC DNA]</scope>
    <source>
        <strain evidence="8 9">CS-1</strain>
    </source>
</reference>
<dbReference type="RefSeq" id="WP_138190176.1">
    <property type="nucleotide sequence ID" value="NZ_VBWP01000002.1"/>
</dbReference>
<evidence type="ECO:0000313" key="8">
    <source>
        <dbReference type="EMBL" id="TLG76538.1"/>
    </source>
</evidence>
<dbReference type="InterPro" id="IPR052524">
    <property type="entry name" value="MFS_Cyanate_Porter"/>
</dbReference>
<keyword evidence="2" id="KW-0813">Transport</keyword>
<feature type="transmembrane region" description="Helical" evidence="6">
    <location>
        <begin position="45"/>
        <end position="65"/>
    </location>
</feature>
<feature type="transmembrane region" description="Helical" evidence="6">
    <location>
        <begin position="279"/>
        <end position="298"/>
    </location>
</feature>
<feature type="transmembrane region" description="Helical" evidence="6">
    <location>
        <begin position="100"/>
        <end position="119"/>
    </location>
</feature>
<dbReference type="Proteomes" id="UP000306912">
    <property type="component" value="Unassembled WGS sequence"/>
</dbReference>
<feature type="transmembrane region" description="Helical" evidence="6">
    <location>
        <begin position="131"/>
        <end position="157"/>
    </location>
</feature>
<evidence type="ECO:0000259" key="7">
    <source>
        <dbReference type="PROSITE" id="PS50850"/>
    </source>
</evidence>
<keyword evidence="5 6" id="KW-0472">Membrane</keyword>
<dbReference type="PANTHER" id="PTHR23523:SF2">
    <property type="entry name" value="2-NITROIMIDAZOLE TRANSPORTER"/>
    <property type="match status" value="1"/>
</dbReference>
<feature type="transmembrane region" description="Helical" evidence="6">
    <location>
        <begin position="7"/>
        <end position="25"/>
    </location>
</feature>
<evidence type="ECO:0000256" key="3">
    <source>
        <dbReference type="ARBA" id="ARBA00022692"/>
    </source>
</evidence>
<dbReference type="EMBL" id="VBWP01000002">
    <property type="protein sequence ID" value="TLG76538.1"/>
    <property type="molecule type" value="Genomic_DNA"/>
</dbReference>
<dbReference type="Gene3D" id="1.20.1250.20">
    <property type="entry name" value="MFS general substrate transporter like domains"/>
    <property type="match status" value="2"/>
</dbReference>
<feature type="transmembrane region" description="Helical" evidence="6">
    <location>
        <begin position="304"/>
        <end position="324"/>
    </location>
</feature>
<evidence type="ECO:0000256" key="2">
    <source>
        <dbReference type="ARBA" id="ARBA00022448"/>
    </source>
</evidence>
<organism evidence="8 9">
    <name type="scientific">Culicoidibacter larvae</name>
    <dbReference type="NCBI Taxonomy" id="2579976"/>
    <lineage>
        <taxon>Bacteria</taxon>
        <taxon>Bacillati</taxon>
        <taxon>Bacillota</taxon>
        <taxon>Culicoidibacteria</taxon>
        <taxon>Culicoidibacterales</taxon>
        <taxon>Culicoidibacteraceae</taxon>
        <taxon>Culicoidibacter</taxon>
    </lineage>
</organism>
<feature type="transmembrane region" description="Helical" evidence="6">
    <location>
        <begin position="77"/>
        <end position="94"/>
    </location>
</feature>
<feature type="transmembrane region" description="Helical" evidence="6">
    <location>
        <begin position="365"/>
        <end position="386"/>
    </location>
</feature>
<keyword evidence="3 6" id="KW-0812">Transmembrane</keyword>
<dbReference type="InterPro" id="IPR011701">
    <property type="entry name" value="MFS"/>
</dbReference>
<evidence type="ECO:0000256" key="6">
    <source>
        <dbReference type="SAM" id="Phobius"/>
    </source>
</evidence>
<comment type="caution">
    <text evidence="8">The sequence shown here is derived from an EMBL/GenBank/DDBJ whole genome shotgun (WGS) entry which is preliminary data.</text>
</comment>
<keyword evidence="4 6" id="KW-1133">Transmembrane helix</keyword>
<dbReference type="InParanoid" id="A0A5R8QEW3"/>
<dbReference type="PANTHER" id="PTHR23523">
    <property type="match status" value="1"/>
</dbReference>
<protein>
    <submittedName>
        <fullName evidence="8">MFS transporter</fullName>
    </submittedName>
</protein>
<dbReference type="PROSITE" id="PS50850">
    <property type="entry name" value="MFS"/>
    <property type="match status" value="1"/>
</dbReference>
<name>A0A5R8QEW3_9FIRM</name>
<feature type="transmembrane region" description="Helical" evidence="6">
    <location>
        <begin position="163"/>
        <end position="186"/>
    </location>
</feature>
<dbReference type="SUPFAM" id="SSF103473">
    <property type="entry name" value="MFS general substrate transporter"/>
    <property type="match status" value="1"/>
</dbReference>
<proteinExistence type="predicted"/>
<comment type="subcellular location">
    <subcellularLocation>
        <location evidence="1">Cell membrane</location>
        <topology evidence="1">Multi-pass membrane protein</topology>
    </subcellularLocation>
</comment>
<dbReference type="Pfam" id="PF07690">
    <property type="entry name" value="MFS_1"/>
    <property type="match status" value="1"/>
</dbReference>
<dbReference type="FunCoup" id="A0A5R8QEW3">
    <property type="interactions" value="26"/>
</dbReference>
<feature type="transmembrane region" description="Helical" evidence="6">
    <location>
        <begin position="248"/>
        <end position="267"/>
    </location>
</feature>
<gene>
    <name evidence="8" type="ORF">FEZ08_02675</name>
</gene>
<dbReference type="GO" id="GO:0005886">
    <property type="term" value="C:plasma membrane"/>
    <property type="evidence" value="ECO:0007669"/>
    <property type="project" value="UniProtKB-SubCell"/>
</dbReference>